<dbReference type="GO" id="GO:0016491">
    <property type="term" value="F:oxidoreductase activity"/>
    <property type="evidence" value="ECO:0007669"/>
    <property type="project" value="UniProtKB-KW"/>
</dbReference>
<protein>
    <submittedName>
        <fullName evidence="3">SDR family oxidoreductase</fullName>
    </submittedName>
</protein>
<proteinExistence type="inferred from homology"/>
<dbReference type="Proteomes" id="UP000307943">
    <property type="component" value="Unassembled WGS sequence"/>
</dbReference>
<dbReference type="PRINTS" id="PR00081">
    <property type="entry name" value="GDHRDH"/>
</dbReference>
<comment type="similarity">
    <text evidence="1">Belongs to the short-chain dehydrogenases/reductases (SDR) family.</text>
</comment>
<dbReference type="Gene3D" id="3.40.50.720">
    <property type="entry name" value="NAD(P)-binding Rossmann-like Domain"/>
    <property type="match status" value="1"/>
</dbReference>
<name>A0A5C4TFM9_9BACL</name>
<gene>
    <name evidence="3" type="ORF">FE784_03235</name>
</gene>
<dbReference type="PANTHER" id="PTHR24320:SF148">
    <property type="entry name" value="NAD(P)-BINDING ROSSMANN-FOLD SUPERFAMILY PROTEIN"/>
    <property type="match status" value="1"/>
</dbReference>
<dbReference type="AlphaFoldDB" id="A0A5C4TFM9"/>
<evidence type="ECO:0000256" key="2">
    <source>
        <dbReference type="ARBA" id="ARBA00023002"/>
    </source>
</evidence>
<dbReference type="PANTHER" id="PTHR24320">
    <property type="entry name" value="RETINOL DEHYDROGENASE"/>
    <property type="match status" value="1"/>
</dbReference>
<accession>A0A5C4TFM9</accession>
<keyword evidence="4" id="KW-1185">Reference proteome</keyword>
<dbReference type="InterPro" id="IPR002347">
    <property type="entry name" value="SDR_fam"/>
</dbReference>
<sequence>MKNDTPKVACITGANSGIGLELTKRLLAEGWHIIAMNRSEFPDHELSIQQAIRQNRLQLYRVDLRDFAQLKVVLQRIVADVEAVDALFNNAGISLANSDVSRQGREAHYEVNTVAPYIVLMELKPLLLRGVTKTVINTSSNASLTVKRLNPETLGQVRHFRKLLGPYADSKLALSLWSQQVAPALATEGIRIRSVCPGPNKTPMTKSSGMPAFMTPLVHLFFSPPSKGAARLYDAAFHRQQTDNGAFLVKGKPVQAPFAHYAEEILRKTDEIYRLEFTQVQ</sequence>
<evidence type="ECO:0000313" key="3">
    <source>
        <dbReference type="EMBL" id="TNJ67778.1"/>
    </source>
</evidence>
<comment type="caution">
    <text evidence="3">The sequence shown here is derived from an EMBL/GenBank/DDBJ whole genome shotgun (WGS) entry which is preliminary data.</text>
</comment>
<evidence type="ECO:0000313" key="4">
    <source>
        <dbReference type="Proteomes" id="UP000307943"/>
    </source>
</evidence>
<keyword evidence="2" id="KW-0560">Oxidoreductase</keyword>
<organism evidence="3 4">
    <name type="scientific">Paenibacillus hemerocallicola</name>
    <dbReference type="NCBI Taxonomy" id="1172614"/>
    <lineage>
        <taxon>Bacteria</taxon>
        <taxon>Bacillati</taxon>
        <taxon>Bacillota</taxon>
        <taxon>Bacilli</taxon>
        <taxon>Bacillales</taxon>
        <taxon>Paenibacillaceae</taxon>
        <taxon>Paenibacillus</taxon>
    </lineage>
</organism>
<dbReference type="InterPro" id="IPR036291">
    <property type="entry name" value="NAD(P)-bd_dom_sf"/>
</dbReference>
<dbReference type="Pfam" id="PF00106">
    <property type="entry name" value="adh_short"/>
    <property type="match status" value="2"/>
</dbReference>
<evidence type="ECO:0000256" key="1">
    <source>
        <dbReference type="ARBA" id="ARBA00006484"/>
    </source>
</evidence>
<dbReference type="OrthoDB" id="9809821at2"/>
<reference evidence="3 4" key="1">
    <citation type="submission" date="2019-05" db="EMBL/GenBank/DDBJ databases">
        <title>We sequenced the genome of Paenibacillus hemerocallicola KCTC 33185 for further insight into its adaptation and study the phylogeny of Paenibacillus.</title>
        <authorList>
            <person name="Narsing Rao M.P."/>
        </authorList>
    </citation>
    <scope>NUCLEOTIDE SEQUENCE [LARGE SCALE GENOMIC DNA]</scope>
    <source>
        <strain evidence="3 4">KCTC 33185</strain>
    </source>
</reference>
<dbReference type="SUPFAM" id="SSF51735">
    <property type="entry name" value="NAD(P)-binding Rossmann-fold domains"/>
    <property type="match status" value="1"/>
</dbReference>
<dbReference type="RefSeq" id="WP_139600681.1">
    <property type="nucleotide sequence ID" value="NZ_VDCQ01000003.1"/>
</dbReference>
<dbReference type="EMBL" id="VDCQ01000003">
    <property type="protein sequence ID" value="TNJ67778.1"/>
    <property type="molecule type" value="Genomic_DNA"/>
</dbReference>